<feature type="transmembrane region" description="Helical" evidence="7">
    <location>
        <begin position="236"/>
        <end position="259"/>
    </location>
</feature>
<feature type="transmembrane region" description="Helical" evidence="7">
    <location>
        <begin position="333"/>
        <end position="355"/>
    </location>
</feature>
<keyword evidence="6 7" id="KW-0472">Membrane</keyword>
<proteinExistence type="inferred from homology"/>
<dbReference type="Pfam" id="PF03773">
    <property type="entry name" value="ArsP_1"/>
    <property type="match status" value="1"/>
</dbReference>
<protein>
    <submittedName>
        <fullName evidence="8">Putative permease</fullName>
    </submittedName>
</protein>
<dbReference type="RefSeq" id="WP_023052639.1">
    <property type="nucleotide sequence ID" value="NZ_AWXA01000004.1"/>
</dbReference>
<evidence type="ECO:0000313" key="8">
    <source>
        <dbReference type="EMBL" id="ERT62465.1"/>
    </source>
</evidence>
<gene>
    <name evidence="8" type="ORF">HMPREF1250_1244</name>
</gene>
<dbReference type="eggNOG" id="COG0701">
    <property type="taxonomic scope" value="Bacteria"/>
</dbReference>
<evidence type="ECO:0000256" key="2">
    <source>
        <dbReference type="ARBA" id="ARBA00006386"/>
    </source>
</evidence>
<dbReference type="PANTHER" id="PTHR34184:SF4">
    <property type="entry name" value="UPF0718 PROTEIN YCGR"/>
    <property type="match status" value="1"/>
</dbReference>
<keyword evidence="3" id="KW-1003">Cell membrane</keyword>
<dbReference type="STRING" id="1111454.HMPREF1250_1244"/>
<feature type="transmembrane region" description="Helical" evidence="7">
    <location>
        <begin position="430"/>
        <end position="454"/>
    </location>
</feature>
<dbReference type="InterPro" id="IPR052923">
    <property type="entry name" value="UPF0718"/>
</dbReference>
<comment type="subcellular location">
    <subcellularLocation>
        <location evidence="1">Cell membrane</location>
        <topology evidence="1">Multi-pass membrane protein</topology>
    </subcellularLocation>
</comment>
<keyword evidence="5 7" id="KW-1133">Transmembrane helix</keyword>
<comment type="similarity">
    <text evidence="2">Belongs to the UPF0718 family.</text>
</comment>
<accession>U7UT05</accession>
<comment type="caution">
    <text evidence="8">The sequence shown here is derived from an EMBL/GenBank/DDBJ whole genome shotgun (WGS) entry which is preliminary data.</text>
</comment>
<dbReference type="Proteomes" id="UP000017090">
    <property type="component" value="Unassembled WGS sequence"/>
</dbReference>
<reference evidence="8 9" key="1">
    <citation type="submission" date="2013-09" db="EMBL/GenBank/DDBJ databases">
        <authorList>
            <person name="Durkin A.S."/>
            <person name="Haft D.R."/>
            <person name="McCorrison J."/>
            <person name="Torralba M."/>
            <person name="Gillis M."/>
            <person name="Haft D.H."/>
            <person name="Methe B."/>
            <person name="Sutton G."/>
            <person name="Nelson K.E."/>
        </authorList>
    </citation>
    <scope>NUCLEOTIDE SEQUENCE [LARGE SCALE GENOMIC DNA]</scope>
    <source>
        <strain evidence="8 9">BV3C16-1</strain>
    </source>
</reference>
<feature type="transmembrane region" description="Helical" evidence="7">
    <location>
        <begin position="304"/>
        <end position="327"/>
    </location>
</feature>
<evidence type="ECO:0000256" key="1">
    <source>
        <dbReference type="ARBA" id="ARBA00004651"/>
    </source>
</evidence>
<dbReference type="GO" id="GO:0005886">
    <property type="term" value="C:plasma membrane"/>
    <property type="evidence" value="ECO:0007669"/>
    <property type="project" value="UniProtKB-SubCell"/>
</dbReference>
<dbReference type="Gene3D" id="3.40.50.300">
    <property type="entry name" value="P-loop containing nucleotide triphosphate hydrolases"/>
    <property type="match status" value="1"/>
</dbReference>
<feature type="transmembrane region" description="Helical" evidence="7">
    <location>
        <begin position="495"/>
        <end position="515"/>
    </location>
</feature>
<dbReference type="AlphaFoldDB" id="U7UT05"/>
<evidence type="ECO:0000256" key="5">
    <source>
        <dbReference type="ARBA" id="ARBA00022989"/>
    </source>
</evidence>
<evidence type="ECO:0000256" key="3">
    <source>
        <dbReference type="ARBA" id="ARBA00022475"/>
    </source>
</evidence>
<keyword evidence="9" id="KW-1185">Reference proteome</keyword>
<dbReference type="eggNOG" id="COG0523">
    <property type="taxonomic scope" value="Bacteria"/>
</dbReference>
<dbReference type="PANTHER" id="PTHR34184">
    <property type="entry name" value="UPF0718 PROTEIN YCGR"/>
    <property type="match status" value="1"/>
</dbReference>
<keyword evidence="4 7" id="KW-0812">Transmembrane</keyword>
<dbReference type="OrthoDB" id="9810876at2"/>
<dbReference type="InterPro" id="IPR027417">
    <property type="entry name" value="P-loop_NTPase"/>
</dbReference>
<dbReference type="PATRIC" id="fig|1111454.3.peg.68"/>
<dbReference type="InterPro" id="IPR005524">
    <property type="entry name" value="DUF318"/>
</dbReference>
<evidence type="ECO:0000256" key="6">
    <source>
        <dbReference type="ARBA" id="ARBA00023136"/>
    </source>
</evidence>
<feature type="transmembrane region" description="Helical" evidence="7">
    <location>
        <begin position="271"/>
        <end position="292"/>
    </location>
</feature>
<sequence>MKRIPVYIVTGFLSTGKTRFINHVLPWRETTAGVVLMEEGMTAPACDHVLTVPLAADGNIRGIAYLLRRYLREHPVGELWVEWNGMVPFRLAEALFFHRDLRNLIEIKTVFFVTTAAFCLHRLGKTGTAVVSQLRNADKVVMFEPPALTEGETVHAAGHIVKTLRPDIGITCFRELSSAQRTNRLCRPVRKTSLVRFFVLFLCLAGLYGFFATAGDPDYDSLNTVLTYSMATLLQGLPFLVLGILCSSALQLFLSASFIETFLRGNLLQGMVSALVGAVLFPVCDCAAIPVFRGLVSRKVPVPTAMLFMLAGPLLNPIVILSTYYAFMGVNSVVLSRLVLGTAAAVTVSLSFLGYKGLEREDFRQQVPLEFCGFDATSGAPYGKGMQFLLHARSDFFRMAPYLLIGTVLSSLFQVYGEGAFFLYDLQEHVPAAIVLLLALAFLLSLCSTSDAMIARNLSTRVPLPAVMGFLIMGPMLDVKNFLILSALFPKAFVYRLTATIIFVSFVMAWLYALLWGGGAL</sequence>
<dbReference type="EMBL" id="AWXA01000004">
    <property type="protein sequence ID" value="ERT62465.1"/>
    <property type="molecule type" value="Genomic_DNA"/>
</dbReference>
<evidence type="ECO:0000256" key="7">
    <source>
        <dbReference type="SAM" id="Phobius"/>
    </source>
</evidence>
<feature type="transmembrane region" description="Helical" evidence="7">
    <location>
        <begin position="194"/>
        <end position="215"/>
    </location>
</feature>
<evidence type="ECO:0000313" key="9">
    <source>
        <dbReference type="Proteomes" id="UP000017090"/>
    </source>
</evidence>
<evidence type="ECO:0000256" key="4">
    <source>
        <dbReference type="ARBA" id="ARBA00022692"/>
    </source>
</evidence>
<name>U7UT05_9FIRM</name>
<organism evidence="8 9">
    <name type="scientific">Megasphaera vaginalis</name>
    <name type="common">ex Srinivasan et al. 2021</name>
    <dbReference type="NCBI Taxonomy" id="1111454"/>
    <lineage>
        <taxon>Bacteria</taxon>
        <taxon>Bacillati</taxon>
        <taxon>Bacillota</taxon>
        <taxon>Negativicutes</taxon>
        <taxon>Veillonellales</taxon>
        <taxon>Veillonellaceae</taxon>
        <taxon>Megasphaera</taxon>
    </lineage>
</organism>
<feature type="transmembrane region" description="Helical" evidence="7">
    <location>
        <begin position="466"/>
        <end position="489"/>
    </location>
</feature>
<feature type="transmembrane region" description="Helical" evidence="7">
    <location>
        <begin position="402"/>
        <end position="424"/>
    </location>
</feature>